<reference evidence="2 3" key="1">
    <citation type="submission" date="2019-06" db="EMBL/GenBank/DDBJ databases">
        <title>Whole genome shotgun sequence of Pseudonocardia hydrocarbonoxydans NBRC 14498.</title>
        <authorList>
            <person name="Hosoyama A."/>
            <person name="Uohara A."/>
            <person name="Ohji S."/>
            <person name="Ichikawa N."/>
        </authorList>
    </citation>
    <scope>NUCLEOTIDE SEQUENCE [LARGE SCALE GENOMIC DNA]</scope>
    <source>
        <strain evidence="2 3">NBRC 14498</strain>
    </source>
</reference>
<comment type="caution">
    <text evidence="2">The sequence shown here is derived from an EMBL/GenBank/DDBJ whole genome shotgun (WGS) entry which is preliminary data.</text>
</comment>
<dbReference type="InterPro" id="IPR011322">
    <property type="entry name" value="N-reg_PII-like_a/b"/>
</dbReference>
<evidence type="ECO:0000256" key="1">
    <source>
        <dbReference type="ARBA" id="ARBA00010169"/>
    </source>
</evidence>
<evidence type="ECO:0000313" key="3">
    <source>
        <dbReference type="Proteomes" id="UP000320338"/>
    </source>
</evidence>
<protein>
    <recommendedName>
        <fullName evidence="4">Divalent cation tolerance protein</fullName>
    </recommendedName>
</protein>
<dbReference type="InterPro" id="IPR015867">
    <property type="entry name" value="N-reg_PII/ATP_PRibTrfase_C"/>
</dbReference>
<keyword evidence="3" id="KW-1185">Reference proteome</keyword>
<dbReference type="OrthoDB" id="37622at2"/>
<gene>
    <name evidence="2" type="ORF">PHY01_13520</name>
</gene>
<proteinExistence type="inferred from homology"/>
<dbReference type="Pfam" id="PF03091">
    <property type="entry name" value="CutA1"/>
    <property type="match status" value="1"/>
</dbReference>
<dbReference type="Gene3D" id="3.30.70.120">
    <property type="match status" value="1"/>
</dbReference>
<organism evidence="2 3">
    <name type="scientific">Pseudonocardia hydrocarbonoxydans</name>
    <dbReference type="NCBI Taxonomy" id="76726"/>
    <lineage>
        <taxon>Bacteria</taxon>
        <taxon>Bacillati</taxon>
        <taxon>Actinomycetota</taxon>
        <taxon>Actinomycetes</taxon>
        <taxon>Pseudonocardiales</taxon>
        <taxon>Pseudonocardiaceae</taxon>
        <taxon>Pseudonocardia</taxon>
    </lineage>
</organism>
<dbReference type="GO" id="GO:0005507">
    <property type="term" value="F:copper ion binding"/>
    <property type="evidence" value="ECO:0007669"/>
    <property type="project" value="TreeGrafter"/>
</dbReference>
<sequence>MTEPAPEQLECVEVVITAESAEWLAEFTRSLVQERLVACGHNIERIRAIYRWDGEVHDEAQARVGLHTRASLVPEIVARADRSHPDDVPCVIALPITSGHRDYITWVYEQTAASHTRTE</sequence>
<dbReference type="Proteomes" id="UP000320338">
    <property type="component" value="Unassembled WGS sequence"/>
</dbReference>
<dbReference type="InterPro" id="IPR004323">
    <property type="entry name" value="Ion_tolerance_CutA"/>
</dbReference>
<dbReference type="GO" id="GO:0010038">
    <property type="term" value="P:response to metal ion"/>
    <property type="evidence" value="ECO:0007669"/>
    <property type="project" value="InterPro"/>
</dbReference>
<name>A0A4Y3WMH7_9PSEU</name>
<accession>A0A4Y3WMH7</accession>
<dbReference type="PANTHER" id="PTHR23419">
    <property type="entry name" value="DIVALENT CATION TOLERANCE CUTA-RELATED"/>
    <property type="match status" value="1"/>
</dbReference>
<dbReference type="AlphaFoldDB" id="A0A4Y3WMH7"/>
<dbReference type="PANTHER" id="PTHR23419:SF8">
    <property type="entry name" value="FI09726P"/>
    <property type="match status" value="1"/>
</dbReference>
<dbReference type="RefSeq" id="WP_141277664.1">
    <property type="nucleotide sequence ID" value="NZ_BAAARZ010000051.1"/>
</dbReference>
<dbReference type="EMBL" id="BJNG01000013">
    <property type="protein sequence ID" value="GEC19069.1"/>
    <property type="molecule type" value="Genomic_DNA"/>
</dbReference>
<comment type="similarity">
    <text evidence="1">Belongs to the CutA family.</text>
</comment>
<evidence type="ECO:0000313" key="2">
    <source>
        <dbReference type="EMBL" id="GEC19069.1"/>
    </source>
</evidence>
<evidence type="ECO:0008006" key="4">
    <source>
        <dbReference type="Google" id="ProtNLM"/>
    </source>
</evidence>
<dbReference type="SUPFAM" id="SSF54913">
    <property type="entry name" value="GlnB-like"/>
    <property type="match status" value="1"/>
</dbReference>